<dbReference type="PANTHER" id="PTHR46268:SF6">
    <property type="entry name" value="UNIVERSAL STRESS PROTEIN UP12"/>
    <property type="match status" value="1"/>
</dbReference>
<evidence type="ECO:0000256" key="1">
    <source>
        <dbReference type="ARBA" id="ARBA00008791"/>
    </source>
</evidence>
<dbReference type="InterPro" id="IPR014729">
    <property type="entry name" value="Rossmann-like_a/b/a_fold"/>
</dbReference>
<evidence type="ECO:0000313" key="3">
    <source>
        <dbReference type="EMBL" id="AWT54892.1"/>
    </source>
</evidence>
<evidence type="ECO:0000313" key="4">
    <source>
        <dbReference type="Proteomes" id="UP000011200"/>
    </source>
</evidence>
<dbReference type="InterPro" id="IPR006015">
    <property type="entry name" value="Universal_stress_UspA"/>
</dbReference>
<reference evidence="3 4" key="1">
    <citation type="journal article" date="2013" name="Genome Announc.">
        <title>Draft genome sequence of MKD8, a conjugal recipient Mycobacterium smegmatis strain.</title>
        <authorList>
            <person name="Gray T.A."/>
            <person name="Palumbo M.J."/>
            <person name="Derbyshire K.M."/>
        </authorList>
    </citation>
    <scope>NUCLEOTIDE SEQUENCE [LARGE SCALE GENOMIC DNA]</scope>
    <source>
        <strain evidence="3 4">MKD8</strain>
    </source>
</reference>
<reference evidence="4" key="2">
    <citation type="submission" date="2018-03" db="EMBL/GenBank/DDBJ databases">
        <authorList>
            <person name="Derbyshire K."/>
            <person name="Gray T.A."/>
            <person name="Champion M."/>
        </authorList>
    </citation>
    <scope>NUCLEOTIDE SEQUENCE [LARGE SCALE GENOMIC DNA]</scope>
    <source>
        <strain evidence="4">MKD8</strain>
    </source>
</reference>
<dbReference type="AlphaFoldDB" id="A0A2U9PSV6"/>
<dbReference type="Proteomes" id="UP000011200">
    <property type="component" value="Chromosome"/>
</dbReference>
<gene>
    <name evidence="3" type="ORF">D806_039260</name>
</gene>
<dbReference type="GeneID" id="93458676"/>
<name>A0A2U9PSV6_MYCSE</name>
<dbReference type="InterPro" id="IPR006016">
    <property type="entry name" value="UspA"/>
</dbReference>
<dbReference type="RefSeq" id="WP_003895393.1">
    <property type="nucleotide sequence ID" value="NZ_CP027541.1"/>
</dbReference>
<dbReference type="EMBL" id="CP027541">
    <property type="protein sequence ID" value="AWT54892.1"/>
    <property type="molecule type" value="Genomic_DNA"/>
</dbReference>
<organism evidence="3 4">
    <name type="scientific">Mycolicibacterium smegmatis (strain MKD8)</name>
    <name type="common">Mycobacterium smegmatis</name>
    <dbReference type="NCBI Taxonomy" id="1214915"/>
    <lineage>
        <taxon>Bacteria</taxon>
        <taxon>Bacillati</taxon>
        <taxon>Actinomycetota</taxon>
        <taxon>Actinomycetes</taxon>
        <taxon>Mycobacteriales</taxon>
        <taxon>Mycobacteriaceae</taxon>
        <taxon>Mycolicibacterium</taxon>
    </lineage>
</organism>
<evidence type="ECO:0000259" key="2">
    <source>
        <dbReference type="Pfam" id="PF00582"/>
    </source>
</evidence>
<accession>A0A2U9PSV6</accession>
<dbReference type="PRINTS" id="PR01438">
    <property type="entry name" value="UNVRSLSTRESS"/>
</dbReference>
<comment type="similarity">
    <text evidence="1">Belongs to the universal stress protein A family.</text>
</comment>
<proteinExistence type="inferred from homology"/>
<dbReference type="Gene3D" id="3.40.50.620">
    <property type="entry name" value="HUPs"/>
    <property type="match status" value="1"/>
</dbReference>
<feature type="domain" description="UspA" evidence="2">
    <location>
        <begin position="9"/>
        <end position="138"/>
    </location>
</feature>
<dbReference type="PANTHER" id="PTHR46268">
    <property type="entry name" value="STRESS RESPONSE PROTEIN NHAX"/>
    <property type="match status" value="1"/>
</dbReference>
<dbReference type="Pfam" id="PF00582">
    <property type="entry name" value="Usp"/>
    <property type="match status" value="1"/>
</dbReference>
<protein>
    <submittedName>
        <fullName evidence="3">Universal stress protein family protein</fullName>
    </submittedName>
</protein>
<dbReference type="SUPFAM" id="SSF52402">
    <property type="entry name" value="Adenine nucleotide alpha hydrolases-like"/>
    <property type="match status" value="1"/>
</dbReference>
<sequence>MLEPENSAPIVVGIDGSEAGVRAARWAAAEAESRNVPLRLVYATKASHPSADDYYDDVRRGQDALSAAQIDVNRRYSEVKVETALVDGPPGRALIDESDRAAMLCVGSVGIGRYAESILGSIALAVAEGAACPVAVIRAQEDDSAVHWIAAGNPADEHVVESAMAEARLRQAPVLVLGDRREGDAFIYQVKSIQLRNPDLHIYPITDRNDVAGFLRRHDEPVQLAVIGESEVAELPRILGPHGRHMFHLFEGTTSSVLVARYD</sequence>